<evidence type="ECO:0000256" key="3">
    <source>
        <dbReference type="ARBA" id="ARBA00023204"/>
    </source>
</evidence>
<feature type="compositionally biased region" description="Basic and acidic residues" evidence="4">
    <location>
        <begin position="522"/>
        <end position="535"/>
    </location>
</feature>
<dbReference type="OMA" id="NTINRSY"/>
<reference evidence="7" key="1">
    <citation type="submission" date="2011-03" db="EMBL/GenBank/DDBJ databases">
        <title>The genome sequence of Vavraia culicis strain floridensis.</title>
        <authorList>
            <consortium name="The Broad Institute Genome Sequencing Platform"/>
            <person name="Cuomo C."/>
            <person name="Becnel J."/>
            <person name="Sanscrainte N."/>
            <person name="Young S.K."/>
            <person name="Zeng Q."/>
            <person name="Gargeya S."/>
            <person name="Fitzgerald M."/>
            <person name="Haas B."/>
            <person name="Abouelleil A."/>
            <person name="Alvarado L."/>
            <person name="Arachchi H.M."/>
            <person name="Berlin A."/>
            <person name="Chapman S.B."/>
            <person name="Gearin G."/>
            <person name="Goldberg J."/>
            <person name="Griggs A."/>
            <person name="Gujja S."/>
            <person name="Hansen M."/>
            <person name="Heiman D."/>
            <person name="Howarth C."/>
            <person name="Larimer J."/>
            <person name="Lui A."/>
            <person name="MacDonald P.J.P."/>
            <person name="McCowen C."/>
            <person name="Montmayeur A."/>
            <person name="Murphy C."/>
            <person name="Neiman D."/>
            <person name="Pearson M."/>
            <person name="Priest M."/>
            <person name="Roberts A."/>
            <person name="Saif S."/>
            <person name="Shea T."/>
            <person name="Sisk P."/>
            <person name="Stolte C."/>
            <person name="Sykes S."/>
            <person name="Wortman J."/>
            <person name="Nusbaum C."/>
            <person name="Birren B."/>
        </authorList>
    </citation>
    <scope>NUCLEOTIDE SEQUENCE [LARGE SCALE GENOMIC DNA]</scope>
    <source>
        <strain evidence="7">floridensis</strain>
    </source>
</reference>
<dbReference type="GO" id="GO:0000724">
    <property type="term" value="P:double-strand break repair via homologous recombination"/>
    <property type="evidence" value="ECO:0007669"/>
    <property type="project" value="InterPro"/>
</dbReference>
<feature type="compositionally biased region" description="Basic and acidic residues" evidence="4">
    <location>
        <begin position="74"/>
        <end position="87"/>
    </location>
</feature>
<evidence type="ECO:0000256" key="2">
    <source>
        <dbReference type="ARBA" id="ARBA00022763"/>
    </source>
</evidence>
<dbReference type="InterPro" id="IPR015187">
    <property type="entry name" value="BRCA2_OB_1"/>
</dbReference>
<keyword evidence="3" id="KW-0234">DNA repair</keyword>
<dbReference type="OrthoDB" id="21095at2759"/>
<dbReference type="PROSITE" id="PS50138">
    <property type="entry name" value="BRCA2_REPEAT"/>
    <property type="match status" value="1"/>
</dbReference>
<evidence type="ECO:0000313" key="6">
    <source>
        <dbReference type="EMBL" id="ELA46833.1"/>
    </source>
</evidence>
<dbReference type="Pfam" id="PF09103">
    <property type="entry name" value="BRCA-2_OB1"/>
    <property type="match status" value="1"/>
</dbReference>
<keyword evidence="2" id="KW-0227">DNA damage</keyword>
<dbReference type="PANTHER" id="PTHR11289">
    <property type="entry name" value="BREAST CANCER TYPE 2 SUSCEPTIBILITY PROTEIN BRCA2"/>
    <property type="match status" value="1"/>
</dbReference>
<dbReference type="InterPro" id="IPR012340">
    <property type="entry name" value="NA-bd_OB-fold"/>
</dbReference>
<dbReference type="GO" id="GO:0006355">
    <property type="term" value="P:regulation of DNA-templated transcription"/>
    <property type="evidence" value="ECO:0007669"/>
    <property type="project" value="TreeGrafter"/>
</dbReference>
<feature type="region of interest" description="Disordered" evidence="4">
    <location>
        <begin position="74"/>
        <end position="96"/>
    </location>
</feature>
<dbReference type="STRING" id="948595.L2GU58"/>
<evidence type="ECO:0000256" key="4">
    <source>
        <dbReference type="SAM" id="MobiDB-lite"/>
    </source>
</evidence>
<dbReference type="SUPFAM" id="SSF50249">
    <property type="entry name" value="Nucleic acid-binding proteins"/>
    <property type="match status" value="1"/>
</dbReference>
<dbReference type="InterPro" id="IPR002093">
    <property type="entry name" value="BRCA2_repeat"/>
</dbReference>
<accession>L2GU58</accession>
<keyword evidence="7" id="KW-1185">Reference proteome</keyword>
<feature type="domain" description="BRCA2 OB1" evidence="5">
    <location>
        <begin position="883"/>
        <end position="983"/>
    </location>
</feature>
<gene>
    <name evidence="6" type="ORF">VCUG_01677</name>
</gene>
<keyword evidence="1" id="KW-0677">Repeat</keyword>
<proteinExistence type="predicted"/>
<dbReference type="InterPro" id="IPR015525">
    <property type="entry name" value="BRCA2"/>
</dbReference>
<feature type="region of interest" description="Disordered" evidence="4">
    <location>
        <begin position="417"/>
        <end position="448"/>
    </location>
</feature>
<dbReference type="HOGENOM" id="CLU_285698_0_0_1"/>
<dbReference type="PANTHER" id="PTHR11289:SF0">
    <property type="entry name" value="BREAST CANCER TYPE 2 SUSCEPTIBILITY PROTEIN"/>
    <property type="match status" value="1"/>
</dbReference>
<feature type="region of interest" description="Disordered" evidence="4">
    <location>
        <begin position="522"/>
        <end position="556"/>
    </location>
</feature>
<dbReference type="Proteomes" id="UP000011081">
    <property type="component" value="Unassembled WGS sequence"/>
</dbReference>
<organism evidence="6 7">
    <name type="scientific">Vavraia culicis (isolate floridensis)</name>
    <name type="common">Microsporidian parasite</name>
    <dbReference type="NCBI Taxonomy" id="948595"/>
    <lineage>
        <taxon>Eukaryota</taxon>
        <taxon>Fungi</taxon>
        <taxon>Fungi incertae sedis</taxon>
        <taxon>Microsporidia</taxon>
        <taxon>Pleistophoridae</taxon>
        <taxon>Vavraia</taxon>
    </lineage>
</organism>
<dbReference type="InParanoid" id="L2GU58"/>
<name>L2GU58_VAVCU</name>
<evidence type="ECO:0000256" key="1">
    <source>
        <dbReference type="ARBA" id="ARBA00022737"/>
    </source>
</evidence>
<feature type="region of interest" description="Disordered" evidence="4">
    <location>
        <begin position="641"/>
        <end position="708"/>
    </location>
</feature>
<dbReference type="Gene3D" id="2.40.50.140">
    <property type="entry name" value="Nucleic acid-binding proteins"/>
    <property type="match status" value="1"/>
</dbReference>
<dbReference type="GeneID" id="19879551"/>
<feature type="compositionally biased region" description="Basic and acidic residues" evidence="4">
    <location>
        <begin position="647"/>
        <end position="708"/>
    </location>
</feature>
<protein>
    <recommendedName>
        <fullName evidence="5">BRCA2 OB1 domain-containing protein</fullName>
    </recommendedName>
</protein>
<dbReference type="RefSeq" id="XP_008074694.1">
    <property type="nucleotide sequence ID" value="XM_008076503.1"/>
</dbReference>
<dbReference type="EMBL" id="GL877431">
    <property type="protein sequence ID" value="ELA46833.1"/>
    <property type="molecule type" value="Genomic_DNA"/>
</dbReference>
<dbReference type="VEuPathDB" id="MicrosporidiaDB:VCUG_01677"/>
<dbReference type="AlphaFoldDB" id="L2GU58"/>
<feature type="region of interest" description="Disordered" evidence="4">
    <location>
        <begin position="463"/>
        <end position="491"/>
    </location>
</feature>
<evidence type="ECO:0000313" key="7">
    <source>
        <dbReference type="Proteomes" id="UP000011081"/>
    </source>
</evidence>
<sequence>MAWLNGIGFASGSVTNVTEKKKKQKRKMQLLHPGSIYPSTSELYNDQRLYNHESDENEPVSVLKTEEIIKPFSDEDMRRNGFDVPHIDEDEYTNPFSDYDGYRTESSPNNGNSGETVRNFAGHFVPVRKESENFNTPMVKHVENSRKCSTSVSSCSMSMDETTSSSDAQIAFTAKKVSTMNMPTASVSETAIDMNTPVSPVSENLEEGINDENMLASPMSESSDDTDGTQITMNLSSISKSTEEEKVDDRVVTINDPSVYQGLVDRLLVNRESSRKTNVFYSRENQNNIETGSATEYTSGWPRTNGQDIASLLQKTGLFLGSGQPHHDSDADYELFSGSILNRNGFVNRRGTPLPDVPQNHMNLGSNARSSNTIYDHGVSKKVIKAEYRQWEWVHASSEFSSKENSNEKYPMVKEMVEEESISSSDLHDDDLMSGSSISSSEEDLCAGSMQGNEPIRYVQQEHHTGASDSFDSEDISASDSNFSSVEDEQNKHVEHYPDLHASSSNSELIDFSSFLTQPRSDEITDLREQRDPLHSESFFSSQKNEHKLENDASTRSARTVNMDSTSMLTGFTTASKKQIYVSEDAIKKMAKRLDQDSERAADDNAVGVSMDVFDEENIFNDVRMRENAQVKVSVLTEDCVFSDGEPSNKSKEESNENGKRTRPGDTVDGESVIRNDRSHITGAKAEDTRNGRDLNGKQSKNRSDTGKQIVKELEASAINGMEKKVLEISDETNKNRSISRIGGRIDICNSKFCVDGAQKENEPVVGANAKDKNKQNRIVKHASKDEIRVKMDDIAPINNDIITKNAPMRMYGKPVKGHTTLEIQKNRKIEEIYAKIAKKYKNQRKEWVDVQFKWAYLSCFKSNTLERDIADRMEKRRISEYSILRRIVEGDDVCFKLMCLMIVRTGSMLELYDGFYSLLFRADKAIQGRVVAQKLKIGDKIYVFNAELLTHEKDILAIDGPAFQMHSNSVMRVRDDKKLGYTKCASFLIKFTNVDKTGGLVPAIEFSIIKIVEDKVLIQCQGLKRAVDMTKLEEEMEYMKVLAVKHGVKEEFKLKRYCKLLVKDLHSCREGIFTWWNIREEIRIGDKIRAISTAIVNDTVGLHFNTINRSYVAKM</sequence>
<evidence type="ECO:0000259" key="5">
    <source>
        <dbReference type="Pfam" id="PF09103"/>
    </source>
</evidence>
<feature type="compositionally biased region" description="Basic and acidic residues" evidence="4">
    <location>
        <begin position="544"/>
        <end position="553"/>
    </location>
</feature>